<dbReference type="Gene3D" id="3.40.50.2300">
    <property type="match status" value="2"/>
</dbReference>
<protein>
    <submittedName>
        <fullName evidence="9">BMP family ABC transporter substrate-binding protein</fullName>
    </submittedName>
</protein>
<dbReference type="EMBL" id="DVFZ01000091">
    <property type="protein sequence ID" value="HIQ83246.1"/>
    <property type="molecule type" value="Genomic_DNA"/>
</dbReference>
<dbReference type="GO" id="GO:0005886">
    <property type="term" value="C:plasma membrane"/>
    <property type="evidence" value="ECO:0007669"/>
    <property type="project" value="UniProtKB-SubCell"/>
</dbReference>
<comment type="similarity">
    <text evidence="2">Belongs to the BMP lipoprotein family.</text>
</comment>
<feature type="domain" description="ABC transporter substrate-binding protein PnrA-like" evidence="8">
    <location>
        <begin position="30"/>
        <end position="337"/>
    </location>
</feature>
<dbReference type="InterPro" id="IPR003760">
    <property type="entry name" value="PnrA-like"/>
</dbReference>
<evidence type="ECO:0000256" key="3">
    <source>
        <dbReference type="ARBA" id="ARBA00022475"/>
    </source>
</evidence>
<comment type="caution">
    <text evidence="9">The sequence shown here is derived from an EMBL/GenBank/DDBJ whole genome shotgun (WGS) entry which is preliminary data.</text>
</comment>
<keyword evidence="6" id="KW-0449">Lipoprotein</keyword>
<evidence type="ECO:0000313" key="10">
    <source>
        <dbReference type="Proteomes" id="UP000824260"/>
    </source>
</evidence>
<dbReference type="InterPro" id="IPR050957">
    <property type="entry name" value="BMP_lipoprotein"/>
</dbReference>
<keyword evidence="5" id="KW-0472">Membrane</keyword>
<comment type="subcellular location">
    <subcellularLocation>
        <location evidence="1">Cell membrane</location>
        <topology evidence="1">Lipid-anchor</topology>
    </subcellularLocation>
</comment>
<keyword evidence="4 7" id="KW-0732">Signal</keyword>
<feature type="chain" id="PRO_5038712774" evidence="7">
    <location>
        <begin position="23"/>
        <end position="356"/>
    </location>
</feature>
<accession>A0A9D0ZN20</accession>
<dbReference type="Pfam" id="PF02608">
    <property type="entry name" value="Bmp"/>
    <property type="match status" value="1"/>
</dbReference>
<dbReference type="Proteomes" id="UP000824260">
    <property type="component" value="Unassembled WGS sequence"/>
</dbReference>
<dbReference type="AlphaFoldDB" id="A0A9D0ZN20"/>
<gene>
    <name evidence="9" type="ORF">IAA52_09110</name>
</gene>
<evidence type="ECO:0000256" key="7">
    <source>
        <dbReference type="SAM" id="SignalP"/>
    </source>
</evidence>
<sequence length="356" mass="38361">MKKLLSALLVLAIMVMGAAALAEGDGYELALVTDVGNIDDQSFNQSSYEGMVAYAEANGLTYAYYRPSEDSTDARVESMRAAIENGAKVVVCPGYLFEDSVYLVQDEYPEVNFLLLDGEPHSADYSEYKTAANTHCILYREEQAGFFAGYAAVKEGYTELGFVGGMAVPAVIRFGYGFVQGADVAAQELGIDVNVKYWYADSFSPSDDIKTKAASWYTEGTQVIFSCGGGICTSIIAAAEEGGGKVIGVDSDQYYLSDVVITSAMKDLPNSVQLSLGALYDNGGVWPEDYAGATQTLGAAENCVGLPTADHSWRFENYTIDEYNELYARVQSGEIEISNSTDAMPETVNVTVDDQT</sequence>
<name>A0A9D0ZN20_9FIRM</name>
<evidence type="ECO:0000256" key="5">
    <source>
        <dbReference type="ARBA" id="ARBA00023136"/>
    </source>
</evidence>
<evidence type="ECO:0000256" key="1">
    <source>
        <dbReference type="ARBA" id="ARBA00004193"/>
    </source>
</evidence>
<organism evidence="9 10">
    <name type="scientific">Candidatus Pullichristensenella stercorigallinarum</name>
    <dbReference type="NCBI Taxonomy" id="2840909"/>
    <lineage>
        <taxon>Bacteria</taxon>
        <taxon>Bacillati</taxon>
        <taxon>Bacillota</taxon>
        <taxon>Clostridia</taxon>
        <taxon>Candidatus Pullichristensenella</taxon>
    </lineage>
</organism>
<evidence type="ECO:0000313" key="9">
    <source>
        <dbReference type="EMBL" id="HIQ83246.1"/>
    </source>
</evidence>
<dbReference type="PANTHER" id="PTHR34296:SF2">
    <property type="entry name" value="ABC TRANSPORTER GUANOSINE-BINDING PROTEIN NUPN"/>
    <property type="match status" value="1"/>
</dbReference>
<evidence type="ECO:0000259" key="8">
    <source>
        <dbReference type="Pfam" id="PF02608"/>
    </source>
</evidence>
<reference evidence="9" key="2">
    <citation type="journal article" date="2021" name="PeerJ">
        <title>Extensive microbial diversity within the chicken gut microbiome revealed by metagenomics and culture.</title>
        <authorList>
            <person name="Gilroy R."/>
            <person name="Ravi A."/>
            <person name="Getino M."/>
            <person name="Pursley I."/>
            <person name="Horton D.L."/>
            <person name="Alikhan N.F."/>
            <person name="Baker D."/>
            <person name="Gharbi K."/>
            <person name="Hall N."/>
            <person name="Watson M."/>
            <person name="Adriaenssens E.M."/>
            <person name="Foster-Nyarko E."/>
            <person name="Jarju S."/>
            <person name="Secka A."/>
            <person name="Antonio M."/>
            <person name="Oren A."/>
            <person name="Chaudhuri R.R."/>
            <person name="La Ragione R."/>
            <person name="Hildebrand F."/>
            <person name="Pallen M.J."/>
        </authorList>
    </citation>
    <scope>NUCLEOTIDE SEQUENCE</scope>
    <source>
        <strain evidence="9">ChiSjej6B24-2974</strain>
    </source>
</reference>
<evidence type="ECO:0000256" key="2">
    <source>
        <dbReference type="ARBA" id="ARBA00008610"/>
    </source>
</evidence>
<evidence type="ECO:0000256" key="4">
    <source>
        <dbReference type="ARBA" id="ARBA00022729"/>
    </source>
</evidence>
<feature type="signal peptide" evidence="7">
    <location>
        <begin position="1"/>
        <end position="22"/>
    </location>
</feature>
<reference evidence="9" key="1">
    <citation type="submission" date="2020-10" db="EMBL/GenBank/DDBJ databases">
        <authorList>
            <person name="Gilroy R."/>
        </authorList>
    </citation>
    <scope>NUCLEOTIDE SEQUENCE</scope>
    <source>
        <strain evidence="9">ChiSjej6B24-2974</strain>
    </source>
</reference>
<evidence type="ECO:0000256" key="6">
    <source>
        <dbReference type="ARBA" id="ARBA00023288"/>
    </source>
</evidence>
<dbReference type="PANTHER" id="PTHR34296">
    <property type="entry name" value="TRANSCRIPTIONAL ACTIVATOR PROTEIN MED"/>
    <property type="match status" value="1"/>
</dbReference>
<dbReference type="SUPFAM" id="SSF53822">
    <property type="entry name" value="Periplasmic binding protein-like I"/>
    <property type="match status" value="1"/>
</dbReference>
<dbReference type="CDD" id="cd06354">
    <property type="entry name" value="PBP1_PrnA-like"/>
    <property type="match status" value="1"/>
</dbReference>
<proteinExistence type="inferred from homology"/>
<dbReference type="InterPro" id="IPR028082">
    <property type="entry name" value="Peripla_BP_I"/>
</dbReference>
<keyword evidence="3" id="KW-1003">Cell membrane</keyword>